<comment type="caution">
    <text evidence="3">The sequence shown here is derived from an EMBL/GenBank/DDBJ whole genome shotgun (WGS) entry which is preliminary data.</text>
</comment>
<feature type="transmembrane region" description="Helical" evidence="1">
    <location>
        <begin position="360"/>
        <end position="378"/>
    </location>
</feature>
<keyword evidence="4" id="KW-1185">Reference proteome</keyword>
<dbReference type="Pfam" id="PF07670">
    <property type="entry name" value="Gate"/>
    <property type="match status" value="1"/>
</dbReference>
<feature type="transmembrane region" description="Helical" evidence="1">
    <location>
        <begin position="33"/>
        <end position="52"/>
    </location>
</feature>
<feature type="domain" description="Nucleoside transporter/FeoB GTPase Gate" evidence="2">
    <location>
        <begin position="37"/>
        <end position="132"/>
    </location>
</feature>
<dbReference type="AlphaFoldDB" id="A0A0C2VL93"/>
<feature type="transmembrane region" description="Helical" evidence="1">
    <location>
        <begin position="142"/>
        <end position="164"/>
    </location>
</feature>
<name>A0A0C2VL93_9BACL</name>
<feature type="transmembrane region" description="Helical" evidence="1">
    <location>
        <begin position="185"/>
        <end position="214"/>
    </location>
</feature>
<organism evidence="3 4">
    <name type="scientific">Jeotgalibacillus soli</name>
    <dbReference type="NCBI Taxonomy" id="889306"/>
    <lineage>
        <taxon>Bacteria</taxon>
        <taxon>Bacillati</taxon>
        <taxon>Bacillota</taxon>
        <taxon>Bacilli</taxon>
        <taxon>Bacillales</taxon>
        <taxon>Caryophanaceae</taxon>
        <taxon>Jeotgalibacillus</taxon>
    </lineage>
</organism>
<reference evidence="3 4" key="1">
    <citation type="submission" date="2015-01" db="EMBL/GenBank/DDBJ databases">
        <title>Genome sequencing of Jeotgalibacillus soli.</title>
        <authorList>
            <person name="Goh K.M."/>
            <person name="Chan K.-G."/>
            <person name="Yaakop A.S."/>
            <person name="Ee R."/>
            <person name="Gan H.M."/>
            <person name="Chan C.S."/>
        </authorList>
    </citation>
    <scope>NUCLEOTIDE SEQUENCE [LARGE SCALE GENOMIC DNA]</scope>
    <source>
        <strain evidence="3 4">P9</strain>
    </source>
</reference>
<feature type="transmembrane region" description="Helical" evidence="1">
    <location>
        <begin position="306"/>
        <end position="327"/>
    </location>
</feature>
<feature type="transmembrane region" description="Helical" evidence="1">
    <location>
        <begin position="269"/>
        <end position="294"/>
    </location>
</feature>
<protein>
    <recommendedName>
        <fullName evidence="2">Nucleoside transporter/FeoB GTPase Gate domain-containing protein</fullName>
    </recommendedName>
</protein>
<keyword evidence="1" id="KW-0472">Membrane</keyword>
<dbReference type="InterPro" id="IPR011642">
    <property type="entry name" value="Gate_dom"/>
</dbReference>
<dbReference type="EMBL" id="JXRP01000018">
    <property type="protein sequence ID" value="KIL44773.1"/>
    <property type="molecule type" value="Genomic_DNA"/>
</dbReference>
<proteinExistence type="predicted"/>
<sequence length="385" mass="42603">MPHLFSACVFICLLGLLLFPKESLDASTRGLELWWTIIFPSLLPFFILSDLLSEATWTSRLGQFLEPVMKPIFRVSGNGAIILLLGYTSGFPVGAKMSVKLYQEGMLSKTDAQKLICFTNGASPIFILGAIAAGLLQTPELGILLLTSHYLGNIIIGIFIGRMIQEDTSQPAFRTVIKEMKSRKSIGTLLQTAVTNSVQQLLLIGGLIVFFSVLSDLIMKLPFFSIFTNGLHSISSELAISSDWSSGFIKGLLEMSNGIALIAVANNDLIVRCLLIVAILSFGGFCIHAQIISCLHGSPLSYRPYLYSRIAHTILSPILLWGILQIIDLLKLPYSFLTRETMLQPDSFQRMVVWLELLHFYGPILTLITLFLTCLILIKKRILSV</sequence>
<evidence type="ECO:0000313" key="4">
    <source>
        <dbReference type="Proteomes" id="UP000031938"/>
    </source>
</evidence>
<gene>
    <name evidence="3" type="ORF">KP78_23170</name>
</gene>
<keyword evidence="1" id="KW-0812">Transmembrane</keyword>
<feature type="transmembrane region" description="Helical" evidence="1">
    <location>
        <begin position="115"/>
        <end position="136"/>
    </location>
</feature>
<accession>A0A0C2VL93</accession>
<dbReference type="Proteomes" id="UP000031938">
    <property type="component" value="Unassembled WGS sequence"/>
</dbReference>
<evidence type="ECO:0000259" key="2">
    <source>
        <dbReference type="Pfam" id="PF07670"/>
    </source>
</evidence>
<evidence type="ECO:0000256" key="1">
    <source>
        <dbReference type="SAM" id="Phobius"/>
    </source>
</evidence>
<dbReference type="STRING" id="889306.KP78_23170"/>
<keyword evidence="1" id="KW-1133">Transmembrane helix</keyword>
<dbReference type="PATRIC" id="fig|889306.3.peg.2331"/>
<evidence type="ECO:0000313" key="3">
    <source>
        <dbReference type="EMBL" id="KIL44773.1"/>
    </source>
</evidence>